<dbReference type="SMART" id="SM00668">
    <property type="entry name" value="CTLH"/>
    <property type="match status" value="1"/>
</dbReference>
<evidence type="ECO:0000256" key="7">
    <source>
        <dbReference type="PROSITE-ProRule" id="PRU01215"/>
    </source>
</evidence>
<comment type="subcellular location">
    <subcellularLocation>
        <location evidence="1">Cytoplasm</location>
    </subcellularLocation>
</comment>
<evidence type="ECO:0000256" key="4">
    <source>
        <dbReference type="ARBA" id="ARBA00022723"/>
    </source>
</evidence>
<feature type="domain" description="RING-Gid-type" evidence="10">
    <location>
        <begin position="316"/>
        <end position="388"/>
    </location>
</feature>
<dbReference type="GO" id="GO:0005634">
    <property type="term" value="C:nucleus"/>
    <property type="evidence" value="ECO:0007669"/>
    <property type="project" value="TreeGrafter"/>
</dbReference>
<evidence type="ECO:0000256" key="1">
    <source>
        <dbReference type="ARBA" id="ARBA00004496"/>
    </source>
</evidence>
<dbReference type="EMBL" id="CP115613">
    <property type="protein sequence ID" value="WBW75203.1"/>
    <property type="molecule type" value="Genomic_DNA"/>
</dbReference>
<reference evidence="11 12" key="1">
    <citation type="journal article" date="2023" name="G3 (Bethesda)">
        <title>A high-quality reference genome for the fission yeast Schizosaccharomyces osmophilus.</title>
        <authorList>
            <person name="Jia G.S."/>
            <person name="Zhang W.C."/>
            <person name="Liang Y."/>
            <person name="Liu X.H."/>
            <person name="Rhind N."/>
            <person name="Pidoux A."/>
            <person name="Brysch-Herzberg M."/>
            <person name="Du L.L."/>
        </authorList>
    </citation>
    <scope>NUCLEOTIDE SEQUENCE [LARGE SCALE GENOMIC DNA]</scope>
    <source>
        <strain evidence="11 12">CBS 15793</strain>
    </source>
</reference>
<dbReference type="SMART" id="SM00757">
    <property type="entry name" value="CRA"/>
    <property type="match status" value="1"/>
</dbReference>
<keyword evidence="3" id="KW-0963">Cytoplasm</keyword>
<comment type="similarity">
    <text evidence="2">Belongs to the FYV10 family.</text>
</comment>
<dbReference type="GO" id="GO:0008270">
    <property type="term" value="F:zinc ion binding"/>
    <property type="evidence" value="ECO:0007669"/>
    <property type="project" value="UniProtKB-KW"/>
</dbReference>
<dbReference type="GO" id="GO:0034657">
    <property type="term" value="C:GID complex"/>
    <property type="evidence" value="ECO:0007669"/>
    <property type="project" value="TreeGrafter"/>
</dbReference>
<sequence length="403" mass="46287">MSFSLEQQFMLEKPGILLSFEQLRLNFKLELRQLEHESHAMSSTLTALLQESIPIESKVQEIDSLVSRNRNLKKKMVQLREAEEMHIQRTRLRLQFINTLSQIEDLDSPEYLDWSRTRLNRLIADYMLANGYHDSAIKLCKNSDLFEMVDIDIYKRYQQILDSILRRELKEVLAWCAEHRSILKKISSTLELEIRIQRFVELVKSNKKVQAINFAKTYFGNWTKTHAGRLQQVAALLAIPYSTKISRYNEYLSDQRWDFLASLFSKTFSQVNCLSSVSILHIAIAAGLSSLKTPSCYNYEDAHNSHSFQSSAIRQCPVCTPNLSVLAQSLPYAHVTQSVIVDSLTGARLDSDNRPVALPNGHVYGIKSLIAWNEVNGTQEGYLKDPFSGKDYPSELLRKVYVV</sequence>
<name>A0AAE9WJM9_9SCHI</name>
<evidence type="ECO:0000259" key="9">
    <source>
        <dbReference type="PROSITE" id="PS50897"/>
    </source>
</evidence>
<dbReference type="PROSITE" id="PS50896">
    <property type="entry name" value="LISH"/>
    <property type="match status" value="1"/>
</dbReference>
<protein>
    <submittedName>
        <fullName evidence="11">GID complex subunit Gid9</fullName>
    </submittedName>
</protein>
<dbReference type="Pfam" id="PF10607">
    <property type="entry name" value="CTLH"/>
    <property type="match status" value="1"/>
</dbReference>
<evidence type="ECO:0000259" key="10">
    <source>
        <dbReference type="PROSITE" id="PS51867"/>
    </source>
</evidence>
<evidence type="ECO:0000313" key="12">
    <source>
        <dbReference type="Proteomes" id="UP001212411"/>
    </source>
</evidence>
<dbReference type="AlphaFoldDB" id="A0AAE9WJM9"/>
<dbReference type="InterPro" id="IPR006595">
    <property type="entry name" value="CTLH_C"/>
</dbReference>
<dbReference type="GO" id="GO:0043161">
    <property type="term" value="P:proteasome-mediated ubiquitin-dependent protein catabolic process"/>
    <property type="evidence" value="ECO:0007669"/>
    <property type="project" value="InterPro"/>
</dbReference>
<dbReference type="PROSITE" id="PS50897">
    <property type="entry name" value="CTLH"/>
    <property type="match status" value="1"/>
</dbReference>
<dbReference type="GO" id="GO:0061630">
    <property type="term" value="F:ubiquitin protein ligase activity"/>
    <property type="evidence" value="ECO:0007669"/>
    <property type="project" value="InterPro"/>
</dbReference>
<dbReference type="GO" id="GO:0005737">
    <property type="term" value="C:cytoplasm"/>
    <property type="evidence" value="ECO:0007669"/>
    <property type="project" value="UniProtKB-SubCell"/>
</dbReference>
<feature type="coiled-coil region" evidence="8">
    <location>
        <begin position="55"/>
        <end position="82"/>
    </location>
</feature>
<dbReference type="InterPro" id="IPR024964">
    <property type="entry name" value="CTLH/CRA"/>
</dbReference>
<evidence type="ECO:0000256" key="3">
    <source>
        <dbReference type="ARBA" id="ARBA00022490"/>
    </source>
</evidence>
<dbReference type="InterPro" id="IPR013144">
    <property type="entry name" value="CRA_dom"/>
</dbReference>
<dbReference type="Proteomes" id="UP001212411">
    <property type="component" value="Chromosome 3"/>
</dbReference>
<keyword evidence="8" id="KW-0175">Coiled coil</keyword>
<dbReference type="InterPro" id="IPR044063">
    <property type="entry name" value="ZF_RING_GID"/>
</dbReference>
<dbReference type="KEGG" id="som:SOMG_05049"/>
<dbReference type="InterPro" id="IPR006594">
    <property type="entry name" value="LisH"/>
</dbReference>
<evidence type="ECO:0000256" key="5">
    <source>
        <dbReference type="ARBA" id="ARBA00022771"/>
    </source>
</evidence>
<evidence type="ECO:0000256" key="2">
    <source>
        <dbReference type="ARBA" id="ARBA00010615"/>
    </source>
</evidence>
<keyword evidence="5 7" id="KW-0863">Zinc-finger</keyword>
<keyword evidence="6" id="KW-0862">Zinc</keyword>
<evidence type="ECO:0000313" key="11">
    <source>
        <dbReference type="EMBL" id="WBW75203.1"/>
    </source>
</evidence>
<proteinExistence type="inferred from homology"/>
<evidence type="ECO:0000256" key="8">
    <source>
        <dbReference type="SAM" id="Coils"/>
    </source>
</evidence>
<dbReference type="RefSeq" id="XP_056039446.1">
    <property type="nucleotide sequence ID" value="XM_056183824.1"/>
</dbReference>
<dbReference type="PANTHER" id="PTHR12170:SF2">
    <property type="entry name" value="E3 UBIQUITIN-PROTEIN TRANSFERASE MAEA"/>
    <property type="match status" value="1"/>
</dbReference>
<feature type="zinc finger region" description="RING-Gid-type" evidence="7">
    <location>
        <begin position="316"/>
        <end position="388"/>
    </location>
</feature>
<evidence type="ECO:0000256" key="6">
    <source>
        <dbReference type="ARBA" id="ARBA00022833"/>
    </source>
</evidence>
<dbReference type="InterPro" id="IPR045098">
    <property type="entry name" value="Fyv10_fam"/>
</dbReference>
<feature type="domain" description="CTLH" evidence="9">
    <location>
        <begin position="153"/>
        <end position="210"/>
    </location>
</feature>
<keyword evidence="4" id="KW-0479">Metal-binding</keyword>
<dbReference type="SMART" id="SM00667">
    <property type="entry name" value="LisH"/>
    <property type="match status" value="1"/>
</dbReference>
<dbReference type="PROSITE" id="PS51867">
    <property type="entry name" value="ZF_RING_GID"/>
    <property type="match status" value="1"/>
</dbReference>
<organism evidence="11 12">
    <name type="scientific">Schizosaccharomyces osmophilus</name>
    <dbReference type="NCBI Taxonomy" id="2545709"/>
    <lineage>
        <taxon>Eukaryota</taxon>
        <taxon>Fungi</taxon>
        <taxon>Dikarya</taxon>
        <taxon>Ascomycota</taxon>
        <taxon>Taphrinomycotina</taxon>
        <taxon>Schizosaccharomycetes</taxon>
        <taxon>Schizosaccharomycetales</taxon>
        <taxon>Schizosaccharomycetaceae</taxon>
        <taxon>Schizosaccharomyces</taxon>
    </lineage>
</organism>
<gene>
    <name evidence="11" type="primary">gid9</name>
    <name evidence="11" type="ORF">SOMG_05049</name>
</gene>
<dbReference type="PANTHER" id="PTHR12170">
    <property type="entry name" value="MACROPHAGE ERYTHROBLAST ATTACHER-RELATED"/>
    <property type="match status" value="1"/>
</dbReference>
<accession>A0AAE9WJM9</accession>
<keyword evidence="12" id="KW-1185">Reference proteome</keyword>
<dbReference type="GeneID" id="80878513"/>
<dbReference type="Pfam" id="PF08513">
    <property type="entry name" value="LisH"/>
    <property type="match status" value="1"/>
</dbReference>